<gene>
    <name evidence="3" type="ORF">KFL_003520130</name>
</gene>
<protein>
    <submittedName>
        <fullName evidence="3">Uncharacterized protein</fullName>
    </submittedName>
</protein>
<organism evidence="3 4">
    <name type="scientific">Klebsormidium nitens</name>
    <name type="common">Green alga</name>
    <name type="synonym">Ulothrix nitens</name>
    <dbReference type="NCBI Taxonomy" id="105231"/>
    <lineage>
        <taxon>Eukaryota</taxon>
        <taxon>Viridiplantae</taxon>
        <taxon>Streptophyta</taxon>
        <taxon>Klebsormidiophyceae</taxon>
        <taxon>Klebsormidiales</taxon>
        <taxon>Klebsormidiaceae</taxon>
        <taxon>Klebsormidium</taxon>
    </lineage>
</organism>
<dbReference type="AlphaFoldDB" id="A0A1Y1I8X5"/>
<reference evidence="3 4" key="1">
    <citation type="journal article" date="2014" name="Nat. Commun.">
        <title>Klebsormidium flaccidum genome reveals primary factors for plant terrestrial adaptation.</title>
        <authorList>
            <person name="Hori K."/>
            <person name="Maruyama F."/>
            <person name="Fujisawa T."/>
            <person name="Togashi T."/>
            <person name="Yamamoto N."/>
            <person name="Seo M."/>
            <person name="Sato S."/>
            <person name="Yamada T."/>
            <person name="Mori H."/>
            <person name="Tajima N."/>
            <person name="Moriyama T."/>
            <person name="Ikeuchi M."/>
            <person name="Watanabe M."/>
            <person name="Wada H."/>
            <person name="Kobayashi K."/>
            <person name="Saito M."/>
            <person name="Masuda T."/>
            <person name="Sasaki-Sekimoto Y."/>
            <person name="Mashiguchi K."/>
            <person name="Awai K."/>
            <person name="Shimojima M."/>
            <person name="Masuda S."/>
            <person name="Iwai M."/>
            <person name="Nobusawa T."/>
            <person name="Narise T."/>
            <person name="Kondo S."/>
            <person name="Saito H."/>
            <person name="Sato R."/>
            <person name="Murakawa M."/>
            <person name="Ihara Y."/>
            <person name="Oshima-Yamada Y."/>
            <person name="Ohtaka K."/>
            <person name="Satoh M."/>
            <person name="Sonobe K."/>
            <person name="Ishii M."/>
            <person name="Ohtani R."/>
            <person name="Kanamori-Sato M."/>
            <person name="Honoki R."/>
            <person name="Miyazaki D."/>
            <person name="Mochizuki H."/>
            <person name="Umetsu J."/>
            <person name="Higashi K."/>
            <person name="Shibata D."/>
            <person name="Kamiya Y."/>
            <person name="Sato N."/>
            <person name="Nakamura Y."/>
            <person name="Tabata S."/>
            <person name="Ida S."/>
            <person name="Kurokawa K."/>
            <person name="Ohta H."/>
        </authorList>
    </citation>
    <scope>NUCLEOTIDE SEQUENCE [LARGE SCALE GENOMIC DNA]</scope>
    <source>
        <strain evidence="3 4">NIES-2285</strain>
    </source>
</reference>
<dbReference type="OMA" id="CIPRTES"/>
<dbReference type="GO" id="GO:0042742">
    <property type="term" value="P:defense response to bacterium"/>
    <property type="evidence" value="ECO:0007669"/>
    <property type="project" value="UniProtKB-KW"/>
</dbReference>
<proteinExistence type="predicted"/>
<sequence length="156" mass="17547">MEKHEGRHHCAYNATSGNYRAVGVAYDLDQSPVADRKAELSAVFADYEQVYHGEECLNDLQITALLTISVKRGLDEAAECVRALDNFSCDIQVVLLDLVFAKGKDWLCEQEKFIAKLNKEDWSGAAEVLEETEWCKKNEERCKDDIAKLRGESSAV</sequence>
<dbReference type="EMBL" id="DF237301">
    <property type="protein sequence ID" value="GAQ87434.1"/>
    <property type="molecule type" value="Genomic_DNA"/>
</dbReference>
<dbReference type="Proteomes" id="UP000054558">
    <property type="component" value="Unassembled WGS sequence"/>
</dbReference>
<dbReference type="Gene3D" id="1.10.530.40">
    <property type="match status" value="1"/>
</dbReference>
<dbReference type="PANTHER" id="PTHR37406:SF1">
    <property type="entry name" value="T4-TYPE LYSOZYME 1-RELATED"/>
    <property type="match status" value="1"/>
</dbReference>
<name>A0A1Y1I8X5_KLENI</name>
<evidence type="ECO:0000256" key="2">
    <source>
        <dbReference type="ARBA" id="ARBA00022638"/>
    </source>
</evidence>
<evidence type="ECO:0000313" key="4">
    <source>
        <dbReference type="Proteomes" id="UP000054558"/>
    </source>
</evidence>
<evidence type="ECO:0000313" key="3">
    <source>
        <dbReference type="EMBL" id="GAQ87434.1"/>
    </source>
</evidence>
<keyword evidence="2" id="KW-0081">Bacteriolytic enzyme</keyword>
<dbReference type="OrthoDB" id="2012889at2759"/>
<dbReference type="GO" id="GO:0003796">
    <property type="term" value="F:lysozyme activity"/>
    <property type="evidence" value="ECO:0007669"/>
    <property type="project" value="InterPro"/>
</dbReference>
<dbReference type="PANTHER" id="PTHR37406">
    <property type="entry name" value="T4-TYPE LYSOZYME 1-RELATED"/>
    <property type="match status" value="1"/>
</dbReference>
<dbReference type="InterPro" id="IPR052619">
    <property type="entry name" value="Phage_lysozyme-like"/>
</dbReference>
<keyword evidence="4" id="KW-1185">Reference proteome</keyword>
<keyword evidence="1" id="KW-0929">Antimicrobial</keyword>
<dbReference type="InterPro" id="IPR023347">
    <property type="entry name" value="Lysozyme_dom_sf"/>
</dbReference>
<evidence type="ECO:0000256" key="1">
    <source>
        <dbReference type="ARBA" id="ARBA00022529"/>
    </source>
</evidence>
<dbReference type="SUPFAM" id="SSF53955">
    <property type="entry name" value="Lysozyme-like"/>
    <property type="match status" value="1"/>
</dbReference>
<accession>A0A1Y1I8X5</accession>
<dbReference type="GO" id="GO:0031640">
    <property type="term" value="P:killing of cells of another organism"/>
    <property type="evidence" value="ECO:0007669"/>
    <property type="project" value="UniProtKB-KW"/>
</dbReference>
<dbReference type="InterPro" id="IPR023346">
    <property type="entry name" value="Lysozyme-like_dom_sf"/>
</dbReference>